<evidence type="ECO:0000313" key="12">
    <source>
        <dbReference type="Proteomes" id="UP001152049"/>
    </source>
</evidence>
<evidence type="ECO:0000256" key="1">
    <source>
        <dbReference type="ARBA" id="ARBA00022723"/>
    </source>
</evidence>
<dbReference type="PANTHER" id="PTHR47660:SF2">
    <property type="entry name" value="TRANSCRIPTION FACTOR WITH C2H2 AND ZN(2)-CYS(6) DNA BINDING DOMAIN (EUROFUNG)"/>
    <property type="match status" value="1"/>
</dbReference>
<dbReference type="InterPro" id="IPR036236">
    <property type="entry name" value="Znf_C2H2_sf"/>
</dbReference>
<dbReference type="PROSITE" id="PS50048">
    <property type="entry name" value="ZN2_CY6_FUNGAL_2"/>
    <property type="match status" value="1"/>
</dbReference>
<dbReference type="Proteomes" id="UP001152049">
    <property type="component" value="Unassembled WGS sequence"/>
</dbReference>
<dbReference type="PROSITE" id="PS00028">
    <property type="entry name" value="ZINC_FINGER_C2H2_1"/>
    <property type="match status" value="1"/>
</dbReference>
<dbReference type="SMART" id="SM00066">
    <property type="entry name" value="GAL4"/>
    <property type="match status" value="1"/>
</dbReference>
<keyword evidence="1" id="KW-0479">Metal-binding</keyword>
<dbReference type="CDD" id="cd00067">
    <property type="entry name" value="GAL4"/>
    <property type="match status" value="1"/>
</dbReference>
<dbReference type="GO" id="GO:0008270">
    <property type="term" value="F:zinc ion binding"/>
    <property type="evidence" value="ECO:0007669"/>
    <property type="project" value="UniProtKB-KW"/>
</dbReference>
<dbReference type="InterPro" id="IPR036864">
    <property type="entry name" value="Zn2-C6_fun-type_DNA-bd_sf"/>
</dbReference>
<accession>A0A9W8VJA9</accession>
<evidence type="ECO:0000256" key="7">
    <source>
        <dbReference type="PROSITE-ProRule" id="PRU00042"/>
    </source>
</evidence>
<keyword evidence="12" id="KW-1185">Reference proteome</keyword>
<keyword evidence="6" id="KW-0539">Nucleus</keyword>
<evidence type="ECO:0000259" key="9">
    <source>
        <dbReference type="PROSITE" id="PS50048"/>
    </source>
</evidence>
<dbReference type="Gene3D" id="3.30.160.60">
    <property type="entry name" value="Classic Zinc Finger"/>
    <property type="match status" value="2"/>
</dbReference>
<evidence type="ECO:0000256" key="5">
    <source>
        <dbReference type="ARBA" id="ARBA00023163"/>
    </source>
</evidence>
<dbReference type="AlphaFoldDB" id="A0A9W8VJA9"/>
<dbReference type="Gene3D" id="4.10.240.10">
    <property type="entry name" value="Zn(2)-C6 fungal-type DNA-binding domain"/>
    <property type="match status" value="1"/>
</dbReference>
<sequence length="282" mass="31807">MELSHEMLVANRSSADSVEQPTSRHMCHCGKSFIRKEHLRRHQATHGERNFVCPVCQRSFTRNDLLRRHLTRHDMPSAPDPRRGRACDACHANKTKCDGGTKCTLCIKRGINCTYNHASKSSSGSKSPSDDAPDSRSVPHSSAQNRQQQEAIAATANVTLGTPQLSPNDEVRAGLKRIANHLRSGEIPIGEDLPIPPLDQNWIESNSKEYFGRFHNTWPIFHAPSYFPLDASFVVTVSVAMISCWLKSPDEFGEAVMQVHEAFMDKFFEWIMNPGQYKHIKR</sequence>
<gene>
    <name evidence="11" type="ORF">NW762_003654</name>
</gene>
<name>A0A9W8VJA9_9HYPO</name>
<evidence type="ECO:0000256" key="3">
    <source>
        <dbReference type="ARBA" id="ARBA00022833"/>
    </source>
</evidence>
<reference evidence="11" key="1">
    <citation type="submission" date="2022-09" db="EMBL/GenBank/DDBJ databases">
        <title>Fusarium specimens isolated from Avocado Roots.</title>
        <authorList>
            <person name="Stajich J."/>
            <person name="Roper C."/>
            <person name="Heimlech-Rivalta G."/>
        </authorList>
    </citation>
    <scope>NUCLEOTIDE SEQUENCE</scope>
    <source>
        <strain evidence="11">CF00136</strain>
    </source>
</reference>
<feature type="domain" description="Zn(2)-C6 fungal-type" evidence="9">
    <location>
        <begin position="86"/>
        <end position="115"/>
    </location>
</feature>
<evidence type="ECO:0000256" key="2">
    <source>
        <dbReference type="ARBA" id="ARBA00022771"/>
    </source>
</evidence>
<evidence type="ECO:0000313" key="11">
    <source>
        <dbReference type="EMBL" id="KAJ4267547.1"/>
    </source>
</evidence>
<evidence type="ECO:0000256" key="4">
    <source>
        <dbReference type="ARBA" id="ARBA00023015"/>
    </source>
</evidence>
<feature type="domain" description="C2H2-type" evidence="10">
    <location>
        <begin position="51"/>
        <end position="78"/>
    </location>
</feature>
<feature type="region of interest" description="Disordered" evidence="8">
    <location>
        <begin position="117"/>
        <end position="149"/>
    </location>
</feature>
<dbReference type="SUPFAM" id="SSF57701">
    <property type="entry name" value="Zn2/Cys6 DNA-binding domain"/>
    <property type="match status" value="1"/>
</dbReference>
<dbReference type="PROSITE" id="PS00463">
    <property type="entry name" value="ZN2_CY6_FUNGAL_1"/>
    <property type="match status" value="1"/>
</dbReference>
<dbReference type="InterPro" id="IPR001138">
    <property type="entry name" value="Zn2Cys6_DnaBD"/>
</dbReference>
<evidence type="ECO:0000256" key="6">
    <source>
        <dbReference type="ARBA" id="ARBA00023242"/>
    </source>
</evidence>
<dbReference type="Pfam" id="PF00096">
    <property type="entry name" value="zf-C2H2"/>
    <property type="match status" value="2"/>
</dbReference>
<feature type="domain" description="C2H2-type" evidence="10">
    <location>
        <begin position="25"/>
        <end position="51"/>
    </location>
</feature>
<evidence type="ECO:0000256" key="8">
    <source>
        <dbReference type="SAM" id="MobiDB-lite"/>
    </source>
</evidence>
<feature type="compositionally biased region" description="Polar residues" evidence="8">
    <location>
        <begin position="138"/>
        <end position="149"/>
    </location>
</feature>
<proteinExistence type="predicted"/>
<keyword evidence="3" id="KW-0862">Zinc</keyword>
<dbReference type="GO" id="GO:0000981">
    <property type="term" value="F:DNA-binding transcription factor activity, RNA polymerase II-specific"/>
    <property type="evidence" value="ECO:0007669"/>
    <property type="project" value="InterPro"/>
</dbReference>
<comment type="caution">
    <text evidence="11">The sequence shown here is derived from an EMBL/GenBank/DDBJ whole genome shotgun (WGS) entry which is preliminary data.</text>
</comment>
<protein>
    <submittedName>
        <fullName evidence="11">Uncharacterized protein</fullName>
    </submittedName>
</protein>
<evidence type="ECO:0000259" key="10">
    <source>
        <dbReference type="PROSITE" id="PS50157"/>
    </source>
</evidence>
<dbReference type="FunFam" id="3.30.160.60:FF:000446">
    <property type="entry name" value="Zinc finger protein"/>
    <property type="match status" value="1"/>
</dbReference>
<dbReference type="SMART" id="SM00355">
    <property type="entry name" value="ZnF_C2H2"/>
    <property type="match status" value="2"/>
</dbReference>
<dbReference type="PROSITE" id="PS50157">
    <property type="entry name" value="ZINC_FINGER_C2H2_2"/>
    <property type="match status" value="2"/>
</dbReference>
<feature type="compositionally biased region" description="Low complexity" evidence="8">
    <location>
        <begin position="118"/>
        <end position="127"/>
    </location>
</feature>
<keyword evidence="2 7" id="KW-0863">Zinc-finger</keyword>
<dbReference type="InterPro" id="IPR013087">
    <property type="entry name" value="Znf_C2H2_type"/>
</dbReference>
<dbReference type="Pfam" id="PF00172">
    <property type="entry name" value="Zn_clus"/>
    <property type="match status" value="1"/>
</dbReference>
<keyword evidence="5" id="KW-0804">Transcription</keyword>
<dbReference type="PANTHER" id="PTHR47660">
    <property type="entry name" value="TRANSCRIPTION FACTOR WITH C2H2 AND ZN(2)-CYS(6) DNA BINDING DOMAIN (EUROFUNG)-RELATED-RELATED"/>
    <property type="match status" value="1"/>
</dbReference>
<dbReference type="OrthoDB" id="654211at2759"/>
<keyword evidence="4" id="KW-0805">Transcription regulation</keyword>
<organism evidence="11 12">
    <name type="scientific">Fusarium torreyae</name>
    <dbReference type="NCBI Taxonomy" id="1237075"/>
    <lineage>
        <taxon>Eukaryota</taxon>
        <taxon>Fungi</taxon>
        <taxon>Dikarya</taxon>
        <taxon>Ascomycota</taxon>
        <taxon>Pezizomycotina</taxon>
        <taxon>Sordariomycetes</taxon>
        <taxon>Hypocreomycetidae</taxon>
        <taxon>Hypocreales</taxon>
        <taxon>Nectriaceae</taxon>
        <taxon>Fusarium</taxon>
    </lineage>
</organism>
<dbReference type="EMBL" id="JAOQAZ010000004">
    <property type="protein sequence ID" value="KAJ4267547.1"/>
    <property type="molecule type" value="Genomic_DNA"/>
</dbReference>
<dbReference type="SUPFAM" id="SSF57667">
    <property type="entry name" value="beta-beta-alpha zinc fingers"/>
    <property type="match status" value="1"/>
</dbReference>